<feature type="compositionally biased region" description="Low complexity" evidence="1">
    <location>
        <begin position="1"/>
        <end position="30"/>
    </location>
</feature>
<feature type="region of interest" description="Disordered" evidence="1">
    <location>
        <begin position="1"/>
        <end position="68"/>
    </location>
</feature>
<protein>
    <submittedName>
        <fullName evidence="2">Uncharacterized protein</fullName>
    </submittedName>
</protein>
<proteinExistence type="predicted"/>
<organism evidence="2 3">
    <name type="scientific">Brassica napus</name>
    <name type="common">Rape</name>
    <dbReference type="NCBI Taxonomy" id="3708"/>
    <lineage>
        <taxon>Eukaryota</taxon>
        <taxon>Viridiplantae</taxon>
        <taxon>Streptophyta</taxon>
        <taxon>Embryophyta</taxon>
        <taxon>Tracheophyta</taxon>
        <taxon>Spermatophyta</taxon>
        <taxon>Magnoliopsida</taxon>
        <taxon>eudicotyledons</taxon>
        <taxon>Gunneridae</taxon>
        <taxon>Pentapetalae</taxon>
        <taxon>rosids</taxon>
        <taxon>malvids</taxon>
        <taxon>Brassicales</taxon>
        <taxon>Brassicaceae</taxon>
        <taxon>Brassiceae</taxon>
        <taxon>Brassica</taxon>
    </lineage>
</organism>
<dbReference type="EMBL" id="JAGKQM010000007">
    <property type="protein sequence ID" value="KAH0917820.1"/>
    <property type="molecule type" value="Genomic_DNA"/>
</dbReference>
<sequence>MDASAVAEPAGSSSSSEVPIESQGSGSDSGSEYREPELRSSDPQGVDAEKPPLREASPETNVNPEVDVLATPTVAEEVVVDGEKSNVKKRGQDCILISCLYPWKTRIKLSLGWITKAREMEGNHLKANMFSCSVILKQGFKALNLERNTKREVFRNYLEPNGILDTLTIGIEFIKV</sequence>
<feature type="compositionally biased region" description="Basic and acidic residues" evidence="1">
    <location>
        <begin position="47"/>
        <end position="57"/>
    </location>
</feature>
<evidence type="ECO:0000313" key="3">
    <source>
        <dbReference type="Proteomes" id="UP000824890"/>
    </source>
</evidence>
<dbReference type="Proteomes" id="UP000824890">
    <property type="component" value="Unassembled WGS sequence"/>
</dbReference>
<comment type="caution">
    <text evidence="2">The sequence shown here is derived from an EMBL/GenBank/DDBJ whole genome shotgun (WGS) entry which is preliminary data.</text>
</comment>
<evidence type="ECO:0000256" key="1">
    <source>
        <dbReference type="SAM" id="MobiDB-lite"/>
    </source>
</evidence>
<gene>
    <name evidence="2" type="ORF">HID58_025480</name>
</gene>
<name>A0ABQ8CL88_BRANA</name>
<evidence type="ECO:0000313" key="2">
    <source>
        <dbReference type="EMBL" id="KAH0917820.1"/>
    </source>
</evidence>
<reference evidence="2 3" key="1">
    <citation type="submission" date="2021-05" db="EMBL/GenBank/DDBJ databases">
        <title>Genome Assembly of Synthetic Allotetraploid Brassica napus Reveals Homoeologous Exchanges between Subgenomes.</title>
        <authorList>
            <person name="Davis J.T."/>
        </authorList>
    </citation>
    <scope>NUCLEOTIDE SEQUENCE [LARGE SCALE GENOMIC DNA]</scope>
    <source>
        <strain evidence="3">cv. Da-Ae</strain>
        <tissue evidence="2">Seedling</tissue>
    </source>
</reference>
<feature type="compositionally biased region" description="Basic and acidic residues" evidence="1">
    <location>
        <begin position="31"/>
        <end position="40"/>
    </location>
</feature>
<keyword evidence="3" id="KW-1185">Reference proteome</keyword>
<accession>A0ABQ8CL88</accession>